<evidence type="ECO:0000313" key="4">
    <source>
        <dbReference type="Proteomes" id="UP000494205"/>
    </source>
</evidence>
<organism evidence="3 4">
    <name type="scientific">Paraburkholderia rhynchosiae</name>
    <dbReference type="NCBI Taxonomy" id="487049"/>
    <lineage>
        <taxon>Bacteria</taxon>
        <taxon>Pseudomonadati</taxon>
        <taxon>Pseudomonadota</taxon>
        <taxon>Betaproteobacteria</taxon>
        <taxon>Burkholderiales</taxon>
        <taxon>Burkholderiaceae</taxon>
        <taxon>Paraburkholderia</taxon>
    </lineage>
</organism>
<sequence>MSDRQPETSPAPNVVNVRGVLWGGAAIAIGIMIVVLAAWLLWQRWGALSGAQTYGGPNAGNVPQVSPPALQSAPRQERAQYEAQKRKLLESWEWIDQQRGIARIPVEEAMRIMANPNQGQNGKSADVRKESP</sequence>
<gene>
    <name evidence="3" type="ORF">LMG27174_05927</name>
</gene>
<dbReference type="OrthoDB" id="129807at2"/>
<keyword evidence="2" id="KW-0472">Membrane</keyword>
<evidence type="ECO:0000256" key="2">
    <source>
        <dbReference type="SAM" id="Phobius"/>
    </source>
</evidence>
<dbReference type="EMBL" id="CADIJZ010000028">
    <property type="protein sequence ID" value="CAB3732411.1"/>
    <property type="molecule type" value="Genomic_DNA"/>
</dbReference>
<reference evidence="3 4" key="1">
    <citation type="submission" date="2020-04" db="EMBL/GenBank/DDBJ databases">
        <authorList>
            <person name="De Canck E."/>
        </authorList>
    </citation>
    <scope>NUCLEOTIDE SEQUENCE [LARGE SCALE GENOMIC DNA]</scope>
    <source>
        <strain evidence="3 4">LMG 27174</strain>
    </source>
</reference>
<dbReference type="Proteomes" id="UP000494205">
    <property type="component" value="Unassembled WGS sequence"/>
</dbReference>
<feature type="transmembrane region" description="Helical" evidence="2">
    <location>
        <begin position="20"/>
        <end position="42"/>
    </location>
</feature>
<name>A0A6J5CFC4_9BURK</name>
<accession>A0A6J5CFC4</accession>
<evidence type="ECO:0000313" key="3">
    <source>
        <dbReference type="EMBL" id="CAB3732411.1"/>
    </source>
</evidence>
<protein>
    <submittedName>
        <fullName evidence="3">Uncharacterized protein</fullName>
    </submittedName>
</protein>
<keyword evidence="2" id="KW-1133">Transmembrane helix</keyword>
<proteinExistence type="predicted"/>
<dbReference type="AlphaFoldDB" id="A0A6J5CFC4"/>
<evidence type="ECO:0000256" key="1">
    <source>
        <dbReference type="SAM" id="MobiDB-lite"/>
    </source>
</evidence>
<dbReference type="RefSeq" id="WP_146014290.1">
    <property type="nucleotide sequence ID" value="NZ_CADIJZ010000028.1"/>
</dbReference>
<feature type="region of interest" description="Disordered" evidence="1">
    <location>
        <begin position="113"/>
        <end position="132"/>
    </location>
</feature>
<keyword evidence="2" id="KW-0812">Transmembrane</keyword>
<feature type="region of interest" description="Disordered" evidence="1">
    <location>
        <begin position="56"/>
        <end position="78"/>
    </location>
</feature>